<sequence length="130" mass="14955">MKVFLLKTVLLVFFMFSHMEGDIIEEIASHFQTGKTKEISEHFASTINFSILNDSNVYSKVQAEIILNRFLTTHEPRAAKIIHRLNNSTTYKHAVIELATNQGKFRVSYSIRVDNNTAQIVELRIEKAIE</sequence>
<dbReference type="InterPro" id="IPR031977">
    <property type="entry name" value="DUF4783"/>
</dbReference>
<gene>
    <name evidence="1" type="ORF">WKR92_02325</name>
</gene>
<proteinExistence type="predicted"/>
<dbReference type="EMBL" id="JBBVGT010000002">
    <property type="protein sequence ID" value="MFB5944661.1"/>
    <property type="molecule type" value="Genomic_DNA"/>
</dbReference>
<evidence type="ECO:0000313" key="1">
    <source>
        <dbReference type="EMBL" id="MFB5944661.1"/>
    </source>
</evidence>
<comment type="caution">
    <text evidence="1">The sequence shown here is derived from an EMBL/GenBank/DDBJ whole genome shotgun (WGS) entry which is preliminary data.</text>
</comment>
<organism evidence="1 2">
    <name type="scientific">Albibacterium profundi</name>
    <dbReference type="NCBI Taxonomy" id="3134906"/>
    <lineage>
        <taxon>Bacteria</taxon>
        <taxon>Pseudomonadati</taxon>
        <taxon>Bacteroidota</taxon>
        <taxon>Sphingobacteriia</taxon>
        <taxon>Sphingobacteriales</taxon>
        <taxon>Sphingobacteriaceae</taxon>
        <taxon>Albibacterium</taxon>
    </lineage>
</organism>
<name>A0ABV5CB03_9SPHI</name>
<reference evidence="1 2" key="1">
    <citation type="submission" date="2024-04" db="EMBL/GenBank/DDBJ databases">
        <title>Albibacterium profundi sp. nov., isolated from sediment of the Challenger Deep of Mariana Trench.</title>
        <authorList>
            <person name="Wang Y."/>
        </authorList>
    </citation>
    <scope>NUCLEOTIDE SEQUENCE [LARGE SCALE GENOMIC DNA]</scope>
    <source>
        <strain evidence="1 2">RHL897</strain>
    </source>
</reference>
<evidence type="ECO:0000313" key="2">
    <source>
        <dbReference type="Proteomes" id="UP001580928"/>
    </source>
</evidence>
<dbReference type="Proteomes" id="UP001580928">
    <property type="component" value="Unassembled WGS sequence"/>
</dbReference>
<accession>A0ABV5CB03</accession>
<dbReference type="Pfam" id="PF16022">
    <property type="entry name" value="DUF4783"/>
    <property type="match status" value="1"/>
</dbReference>
<dbReference type="Gene3D" id="3.10.450.50">
    <property type="match status" value="1"/>
</dbReference>
<keyword evidence="2" id="KW-1185">Reference proteome</keyword>
<dbReference type="RefSeq" id="WP_375556224.1">
    <property type="nucleotide sequence ID" value="NZ_JBBVGT010000002.1"/>
</dbReference>
<protein>
    <submittedName>
        <fullName evidence="1">DUF4783 domain-containing protein</fullName>
    </submittedName>
</protein>